<dbReference type="Gene3D" id="2.60.40.3650">
    <property type="match status" value="1"/>
</dbReference>
<dbReference type="InterPro" id="IPR040756">
    <property type="entry name" value="Peptidase_M61_N"/>
</dbReference>
<dbReference type="InterPro" id="IPR036034">
    <property type="entry name" value="PDZ_sf"/>
</dbReference>
<feature type="domain" description="Peptidase M61 catalytic" evidence="3">
    <location>
        <begin position="335"/>
        <end position="451"/>
    </location>
</feature>
<proteinExistence type="predicted"/>
<dbReference type="EMBL" id="RAVZ01000116">
    <property type="protein sequence ID" value="RKG86309.1"/>
    <property type="molecule type" value="Genomic_DNA"/>
</dbReference>
<feature type="chain" id="PRO_5017320940" evidence="2">
    <location>
        <begin position="33"/>
        <end position="659"/>
    </location>
</feature>
<sequence length="659" mass="73249">MPASPAHPRSVRVIPCVVATVAVWMASTAAHAQTPSASQSWPLPQPAPMPPPIEPPRDTPFPGTIRLHVDATDTARGLFRVKQTIPVAPGRRLTLFFPQWLPGDHGPTGRLEGLAGLKVQAGKRVIAWTRDAVQVAAFHIDIPAGVTSIDVNSQFLGATEPRVGPVVATSTMLDLQWHNLVLYPAGHYARRITYVASVKLPPAWEFASPLTVAQRDGGEVRFQPVTLDTLVDSPVIAGRAFKRILLSNEPVPVHVNIVADDAAGLEPPPEFVRGYQALVQQAYRLFGSQHYDHYDLMVWLADGFGPSYFEHLRAGENALPADFFTTWKDRPERRGHLAHGFVHSWNGLFRRPAEMWTPDFNTPERDSLLWVFEGLTSYWQDVLTTRAGLWTRQDALDDWAATAAAMASRPGRRWRPLRDVTNDAVVQRCKPLSWRGWQRDMFDAYSEGALIWLEADTLLRERSGGRKSLDDFARAFFGVRAGSQVTMTYTLEDIVTTLNDILPHDWSGFFRSRIEETRDAPPLGGITRGGYTLAWSEEPTDAVRRAEAASGNVDLGDSLGMTLAKDGKVLRVDWEGPAFKVGLLPGEVVTAVNGGPYDAQRLKDAVKATAHREPLRLSWRQGTATRSALIPWHEGLRYPRLRRVEGTRAILDEILEPRD</sequence>
<dbReference type="Pfam" id="PF05299">
    <property type="entry name" value="Peptidase_M61"/>
    <property type="match status" value="1"/>
</dbReference>
<dbReference type="Gene3D" id="2.30.42.10">
    <property type="match status" value="1"/>
</dbReference>
<dbReference type="InterPro" id="IPR007963">
    <property type="entry name" value="Peptidase_M61_catalytic"/>
</dbReference>
<dbReference type="SUPFAM" id="SSF50156">
    <property type="entry name" value="PDZ domain-like"/>
    <property type="match status" value="1"/>
</dbReference>
<organism evidence="5 6">
    <name type="scientific">Corallococcus terminator</name>
    <dbReference type="NCBI Taxonomy" id="2316733"/>
    <lineage>
        <taxon>Bacteria</taxon>
        <taxon>Pseudomonadati</taxon>
        <taxon>Myxococcota</taxon>
        <taxon>Myxococcia</taxon>
        <taxon>Myxococcales</taxon>
        <taxon>Cystobacterineae</taxon>
        <taxon>Myxococcaceae</taxon>
        <taxon>Corallococcus</taxon>
    </lineage>
</organism>
<keyword evidence="2" id="KW-0732">Signal</keyword>
<feature type="signal peptide" evidence="2">
    <location>
        <begin position="1"/>
        <end position="32"/>
    </location>
</feature>
<dbReference type="InterPro" id="IPR027268">
    <property type="entry name" value="Peptidase_M4/M1_CTD_sf"/>
</dbReference>
<feature type="compositionally biased region" description="Pro residues" evidence="1">
    <location>
        <begin position="43"/>
        <end position="54"/>
    </location>
</feature>
<evidence type="ECO:0000313" key="6">
    <source>
        <dbReference type="Proteomes" id="UP000268094"/>
    </source>
</evidence>
<accession>A0A3A8IS24</accession>
<dbReference type="Gene3D" id="1.10.390.10">
    <property type="entry name" value="Neutral Protease Domain 2"/>
    <property type="match status" value="1"/>
</dbReference>
<name>A0A3A8IS24_9BACT</name>
<comment type="caution">
    <text evidence="5">The sequence shown here is derived from an EMBL/GenBank/DDBJ whole genome shotgun (WGS) entry which is preliminary data.</text>
</comment>
<feature type="domain" description="Peptidase M61 N-terminal" evidence="4">
    <location>
        <begin position="67"/>
        <end position="239"/>
    </location>
</feature>
<evidence type="ECO:0000256" key="1">
    <source>
        <dbReference type="SAM" id="MobiDB-lite"/>
    </source>
</evidence>
<evidence type="ECO:0000259" key="4">
    <source>
        <dbReference type="Pfam" id="PF17899"/>
    </source>
</evidence>
<dbReference type="Pfam" id="PF17899">
    <property type="entry name" value="Peptidase_M61_N"/>
    <property type="match status" value="1"/>
</dbReference>
<keyword evidence="6" id="KW-1185">Reference proteome</keyword>
<gene>
    <name evidence="5" type="ORF">D7V88_18130</name>
</gene>
<dbReference type="InterPro" id="IPR024191">
    <property type="entry name" value="Peptidase_M61"/>
</dbReference>
<dbReference type="AlphaFoldDB" id="A0A3A8IS24"/>
<protein>
    <submittedName>
        <fullName evidence="5">M61 family peptidase</fullName>
    </submittedName>
</protein>
<evidence type="ECO:0000256" key="2">
    <source>
        <dbReference type="SAM" id="SignalP"/>
    </source>
</evidence>
<dbReference type="Proteomes" id="UP000268094">
    <property type="component" value="Unassembled WGS sequence"/>
</dbReference>
<dbReference type="PIRSF" id="PIRSF016493">
    <property type="entry name" value="Glycyl_aminpptds"/>
    <property type="match status" value="1"/>
</dbReference>
<reference evidence="6" key="1">
    <citation type="submission" date="2018-09" db="EMBL/GenBank/DDBJ databases">
        <authorList>
            <person name="Livingstone P.G."/>
            <person name="Whitworth D.E."/>
        </authorList>
    </citation>
    <scope>NUCLEOTIDE SEQUENCE [LARGE SCALE GENOMIC DNA]</scope>
    <source>
        <strain evidence="6">CA054A</strain>
    </source>
</reference>
<evidence type="ECO:0000313" key="5">
    <source>
        <dbReference type="EMBL" id="RKG86309.1"/>
    </source>
</evidence>
<evidence type="ECO:0000259" key="3">
    <source>
        <dbReference type="Pfam" id="PF05299"/>
    </source>
</evidence>
<feature type="region of interest" description="Disordered" evidence="1">
    <location>
        <begin position="35"/>
        <end position="62"/>
    </location>
</feature>